<dbReference type="GO" id="GO:0005737">
    <property type="term" value="C:cytoplasm"/>
    <property type="evidence" value="ECO:0007669"/>
    <property type="project" value="UniProtKB-SubCell"/>
</dbReference>
<evidence type="ECO:0000313" key="4">
    <source>
        <dbReference type="EMBL" id="PYE84095.1"/>
    </source>
</evidence>
<comment type="caution">
    <text evidence="4">The sequence shown here is derived from an EMBL/GenBank/DDBJ whole genome shotgun (WGS) entry which is preliminary data.</text>
</comment>
<evidence type="ECO:0000313" key="5">
    <source>
        <dbReference type="Proteomes" id="UP000248311"/>
    </source>
</evidence>
<name>A0A318SRW5_9RHOB</name>
<dbReference type="PIRSF" id="PIRSF009467">
    <property type="entry name" value="Ureas_acces_UreF"/>
    <property type="match status" value="1"/>
</dbReference>
<dbReference type="PANTHER" id="PTHR33620:SF1">
    <property type="entry name" value="UREASE ACCESSORY PROTEIN F"/>
    <property type="match status" value="1"/>
</dbReference>
<comment type="subunit">
    <text evidence="3">UreD, UreF and UreG form a complex that acts as a GTP-hydrolysis-dependent molecular chaperone, activating the urease apoprotein by helping to assemble the nickel containing metallocenter of UreC. The UreE protein probably delivers the nickel.</text>
</comment>
<keyword evidence="5" id="KW-1185">Reference proteome</keyword>
<evidence type="ECO:0000256" key="3">
    <source>
        <dbReference type="HAMAP-Rule" id="MF_01385"/>
    </source>
</evidence>
<dbReference type="Gene3D" id="1.10.4190.10">
    <property type="entry name" value="Urease accessory protein UreF"/>
    <property type="match status" value="1"/>
</dbReference>
<sequence>MRGADFLTLSQWLSPAYPVGSFVFSQGLERAVADGLVCDAATLEAWLRDSLAMGSLRNDAILLACAARPEADLAALSELATALTPAAERRAEARALGAAFAATTRAVWELDLPDAPYPVAVGRASGLAGLPTGPVLQLYLQAGTSSQVQAALRLMPLGQTAGARVLAALAPDCLALAQEAEGADTEDLGSCTLAADIAMMRHETLGSRIFRS</sequence>
<dbReference type="GO" id="GO:0016151">
    <property type="term" value="F:nickel cation binding"/>
    <property type="evidence" value="ECO:0007669"/>
    <property type="project" value="UniProtKB-UniRule"/>
</dbReference>
<comment type="similarity">
    <text evidence="3">Belongs to the UreF family.</text>
</comment>
<dbReference type="InterPro" id="IPR002639">
    <property type="entry name" value="UreF"/>
</dbReference>
<dbReference type="PANTHER" id="PTHR33620">
    <property type="entry name" value="UREASE ACCESSORY PROTEIN F"/>
    <property type="match status" value="1"/>
</dbReference>
<comment type="subcellular location">
    <subcellularLocation>
        <location evidence="3">Cytoplasm</location>
    </subcellularLocation>
</comment>
<proteinExistence type="inferred from homology"/>
<dbReference type="OrthoDB" id="9798772at2"/>
<comment type="function">
    <text evidence="3">Required for maturation of urease via the functional incorporation of the urease nickel metallocenter.</text>
</comment>
<gene>
    <name evidence="3" type="primary">ureF</name>
    <name evidence="4" type="ORF">DFP88_103461</name>
</gene>
<reference evidence="4 5" key="1">
    <citation type="submission" date="2018-06" db="EMBL/GenBank/DDBJ databases">
        <title>Genomic Encyclopedia of Type Strains, Phase III (KMG-III): the genomes of soil and plant-associated and newly described type strains.</title>
        <authorList>
            <person name="Whitman W."/>
        </authorList>
    </citation>
    <scope>NUCLEOTIDE SEQUENCE [LARGE SCALE GENOMIC DNA]</scope>
    <source>
        <strain evidence="4 5">CECT 9025</strain>
    </source>
</reference>
<keyword evidence="2 3" id="KW-0143">Chaperone</keyword>
<dbReference type="Pfam" id="PF01730">
    <property type="entry name" value="UreF"/>
    <property type="match status" value="1"/>
</dbReference>
<dbReference type="AlphaFoldDB" id="A0A318SRW5"/>
<keyword evidence="3" id="KW-0963">Cytoplasm</keyword>
<protein>
    <recommendedName>
        <fullName evidence="3">Urease accessory protein UreF</fullName>
    </recommendedName>
</protein>
<dbReference type="RefSeq" id="WP_110814640.1">
    <property type="nucleotide sequence ID" value="NZ_QJTE01000003.1"/>
</dbReference>
<accession>A0A318SRW5</accession>
<evidence type="ECO:0000256" key="1">
    <source>
        <dbReference type="ARBA" id="ARBA00022988"/>
    </source>
</evidence>
<evidence type="ECO:0000256" key="2">
    <source>
        <dbReference type="ARBA" id="ARBA00023186"/>
    </source>
</evidence>
<organism evidence="4 5">
    <name type="scientific">Pseudoroseicyclus aestuarii</name>
    <dbReference type="NCBI Taxonomy" id="1795041"/>
    <lineage>
        <taxon>Bacteria</taxon>
        <taxon>Pseudomonadati</taxon>
        <taxon>Pseudomonadota</taxon>
        <taxon>Alphaproteobacteria</taxon>
        <taxon>Rhodobacterales</taxon>
        <taxon>Paracoccaceae</taxon>
        <taxon>Pseudoroseicyclus</taxon>
    </lineage>
</organism>
<dbReference type="InterPro" id="IPR038277">
    <property type="entry name" value="UreF_sf"/>
</dbReference>
<keyword evidence="1 3" id="KW-0996">Nickel insertion</keyword>
<dbReference type="EMBL" id="QJTE01000003">
    <property type="protein sequence ID" value="PYE84095.1"/>
    <property type="molecule type" value="Genomic_DNA"/>
</dbReference>
<dbReference type="HAMAP" id="MF_01385">
    <property type="entry name" value="UreF"/>
    <property type="match status" value="1"/>
</dbReference>
<dbReference type="Proteomes" id="UP000248311">
    <property type="component" value="Unassembled WGS sequence"/>
</dbReference>